<keyword evidence="8" id="KW-1185">Reference proteome</keyword>
<evidence type="ECO:0000256" key="5">
    <source>
        <dbReference type="SAM" id="MobiDB-lite"/>
    </source>
</evidence>
<keyword evidence="1 4" id="KW-0853">WD repeat</keyword>
<evidence type="ECO:0000256" key="2">
    <source>
        <dbReference type="ARBA" id="ARBA00022737"/>
    </source>
</evidence>
<reference evidence="8" key="2">
    <citation type="submission" date="2013-12" db="EMBL/GenBank/DDBJ databases">
        <title>Evolution of pathogenesis and genome organization in the Tremellales.</title>
        <authorList>
            <person name="Cuomo C."/>
            <person name="Litvintseva A."/>
            <person name="Heitman J."/>
            <person name="Chen Y."/>
            <person name="Sun S."/>
            <person name="Springer D."/>
            <person name="Dromer F."/>
            <person name="Young S."/>
            <person name="Zeng Q."/>
            <person name="Chapman S."/>
            <person name="Gujja S."/>
            <person name="Saif S."/>
            <person name="Birren B."/>
        </authorList>
    </citation>
    <scope>NUCLEOTIDE SEQUENCE [LARGE SCALE GENOMIC DNA]</scope>
    <source>
        <strain evidence="8">CBS 10435</strain>
    </source>
</reference>
<protein>
    <submittedName>
        <fullName evidence="7">F-box and WD-40 domain-containing protein MET30</fullName>
    </submittedName>
</protein>
<feature type="compositionally biased region" description="Basic and acidic residues" evidence="5">
    <location>
        <begin position="629"/>
        <end position="638"/>
    </location>
</feature>
<dbReference type="PRINTS" id="PR00320">
    <property type="entry name" value="GPROTEINBRPT"/>
</dbReference>
<dbReference type="Gene3D" id="1.20.1280.50">
    <property type="match status" value="1"/>
</dbReference>
<feature type="region of interest" description="Disordered" evidence="5">
    <location>
        <begin position="209"/>
        <end position="229"/>
    </location>
</feature>
<dbReference type="Pfam" id="PF00400">
    <property type="entry name" value="WD40"/>
    <property type="match status" value="7"/>
</dbReference>
<dbReference type="InterPro" id="IPR001680">
    <property type="entry name" value="WD40_rpt"/>
</dbReference>
<dbReference type="SUPFAM" id="SSF81383">
    <property type="entry name" value="F-box domain"/>
    <property type="match status" value="1"/>
</dbReference>
<dbReference type="PROSITE" id="PS50181">
    <property type="entry name" value="FBOX"/>
    <property type="match status" value="1"/>
</dbReference>
<keyword evidence="2" id="KW-0677">Repeat</keyword>
<dbReference type="InterPro" id="IPR020472">
    <property type="entry name" value="WD40_PAC1"/>
</dbReference>
<feature type="compositionally biased region" description="Low complexity" evidence="5">
    <location>
        <begin position="1"/>
        <end position="10"/>
    </location>
</feature>
<reference evidence="7 8" key="1">
    <citation type="submission" date="2013-07" db="EMBL/GenBank/DDBJ databases">
        <title>The Genome Sequence of Kwoniella mangroviensis CBS10435.</title>
        <authorList>
            <consortium name="The Broad Institute Genome Sequencing Platform"/>
            <person name="Cuomo C."/>
            <person name="Litvintseva A."/>
            <person name="Chen Y."/>
            <person name="Heitman J."/>
            <person name="Sun S."/>
            <person name="Springer D."/>
            <person name="Dromer F."/>
            <person name="Young S.K."/>
            <person name="Zeng Q."/>
            <person name="Gargeya S."/>
            <person name="Fitzgerald M."/>
            <person name="Abouelleil A."/>
            <person name="Alvarado L."/>
            <person name="Berlin A.M."/>
            <person name="Chapman S.B."/>
            <person name="Dewar J."/>
            <person name="Goldberg J."/>
            <person name="Griggs A."/>
            <person name="Gujja S."/>
            <person name="Hansen M."/>
            <person name="Howarth C."/>
            <person name="Imamovic A."/>
            <person name="Larimer J."/>
            <person name="McCowan C."/>
            <person name="Murphy C."/>
            <person name="Pearson M."/>
            <person name="Priest M."/>
            <person name="Roberts A."/>
            <person name="Saif S."/>
            <person name="Shea T."/>
            <person name="Sykes S."/>
            <person name="Wortman J."/>
            <person name="Nusbaum C."/>
            <person name="Birren B."/>
        </authorList>
    </citation>
    <scope>NUCLEOTIDE SEQUENCE [LARGE SCALE GENOMIC DNA]</scope>
    <source>
        <strain evidence="7 8">CBS 10435</strain>
    </source>
</reference>
<evidence type="ECO:0000256" key="3">
    <source>
        <dbReference type="ARBA" id="ARBA00022786"/>
    </source>
</evidence>
<feature type="region of interest" description="Disordered" evidence="5">
    <location>
        <begin position="272"/>
        <end position="309"/>
    </location>
</feature>
<evidence type="ECO:0000256" key="4">
    <source>
        <dbReference type="PROSITE-ProRule" id="PRU00221"/>
    </source>
</evidence>
<dbReference type="Gene3D" id="2.130.10.10">
    <property type="entry name" value="YVTN repeat-like/Quinoprotein amine dehydrogenase"/>
    <property type="match status" value="3"/>
</dbReference>
<feature type="region of interest" description="Disordered" evidence="5">
    <location>
        <begin position="581"/>
        <end position="667"/>
    </location>
</feature>
<feature type="repeat" description="WD" evidence="4">
    <location>
        <begin position="436"/>
        <end position="475"/>
    </location>
</feature>
<feature type="repeat" description="WD" evidence="4">
    <location>
        <begin position="396"/>
        <end position="435"/>
    </location>
</feature>
<feature type="compositionally biased region" description="Basic and acidic residues" evidence="5">
    <location>
        <begin position="649"/>
        <end position="667"/>
    </location>
</feature>
<accession>A0A1B9ILE6</accession>
<dbReference type="FunFam" id="2.130.10.10:FF:001374">
    <property type="entry name" value="Unplaced genomic scaffold supercont2.8, whole genome shotgun sequence"/>
    <property type="match status" value="1"/>
</dbReference>
<feature type="domain" description="F-box" evidence="6">
    <location>
        <begin position="125"/>
        <end position="171"/>
    </location>
</feature>
<dbReference type="PROSITE" id="PS00678">
    <property type="entry name" value="WD_REPEATS_1"/>
    <property type="match status" value="4"/>
</dbReference>
<dbReference type="CDD" id="cd22147">
    <property type="entry name" value="F-box_SpPof1-like"/>
    <property type="match status" value="1"/>
</dbReference>
<dbReference type="SUPFAM" id="SSF50978">
    <property type="entry name" value="WD40 repeat-like"/>
    <property type="match status" value="1"/>
</dbReference>
<dbReference type="InterPro" id="IPR001810">
    <property type="entry name" value="F-box_dom"/>
</dbReference>
<dbReference type="InterPro" id="IPR051075">
    <property type="entry name" value="SCF_subunit_WD-repeat"/>
</dbReference>
<feature type="repeat" description="WD" evidence="4">
    <location>
        <begin position="534"/>
        <end position="559"/>
    </location>
</feature>
<evidence type="ECO:0000313" key="7">
    <source>
        <dbReference type="EMBL" id="OCF56392.1"/>
    </source>
</evidence>
<feature type="region of interest" description="Disordered" evidence="5">
    <location>
        <begin position="768"/>
        <end position="792"/>
    </location>
</feature>
<dbReference type="PROSITE" id="PS50294">
    <property type="entry name" value="WD_REPEATS_REGION"/>
    <property type="match status" value="5"/>
</dbReference>
<dbReference type="InterPro" id="IPR036047">
    <property type="entry name" value="F-box-like_dom_sf"/>
</dbReference>
<dbReference type="PANTHER" id="PTHR19872">
    <property type="entry name" value="UBIQUITIN LIGASE SPECIFICITY FACTOR/HREP PROTEIN"/>
    <property type="match status" value="1"/>
</dbReference>
<evidence type="ECO:0000256" key="1">
    <source>
        <dbReference type="ARBA" id="ARBA00022574"/>
    </source>
</evidence>
<name>A0A1B9ILE6_9TREE</name>
<dbReference type="SMART" id="SM00256">
    <property type="entry name" value="FBOX"/>
    <property type="match status" value="1"/>
</dbReference>
<sequence length="792" mass="88355">MSSPPASAPANMSYFPVASSSRPNGHPPVHPYPAQETEIDVIPTRAGRKLCVRHKQMANQNVNEKLQRSLDNLSQSERAAITSMWSTFSNAPHGKRKLILEGILTMCCFSQLSHLSDSLNQIIRIDPFSLLPRETSLRILGYLDAFSLGRAAQVSKSWKALADDDLLWRRMCGQHIDRKCEKCGWGLPLLERKRLRVELKDRSPATLINHDHSHDHHDDHDHLGVGPSTSKVITRNDVLSGSFPAGPPPTESFSIGGEIGLKSCDMPAMHQQPVALKRSAPSTPESLPSKKSKVKDSDTEEELLQSASTSTIGHLTRDVRLTRPWKTVYCERLMVERNWRKGRFNHRLFRGHTDGVMCLQYHTALTNPSYPVLITGSYDRTVRVWNLDSGEEVRVLTGHSRAVRALQFDQMLLFTGAMDGTVRMWNWRAGECLRVMDGHTDGVISLNYNGYLLASGSADSTIQVWNFRSGNKFVLRGHEEWVNSVVLWDGKSSPSAIDPTLPPSFTQAVTSRCSKAKSPGVSSSDASQPDIDVGAMLFSASDDGTIKLWDLTSQSCIKTFEGHKAQVQSMKILMVDMSEEEINERDRQRRQNNRQYTPPQGFITGNQYGSPPHQSIDLNDLDAPEGFDPIEHRGRSRDTAIQPRVYVHSPEKKDDKRERERERSRGREKKAILATGSLDGTVKIWDVDSGKEQSTLFGHIEGVWSVDIDALRMVSASHDRTIKVWDRESGQCVQTLVGHRGAVTSLQLSDDMIVSGSDDGDVMVWNFAPNSNNNNSNSTPNQQSGNITPIPE</sequence>
<dbReference type="AlphaFoldDB" id="A0A1B9ILE6"/>
<dbReference type="InterPro" id="IPR015943">
    <property type="entry name" value="WD40/YVTN_repeat-like_dom_sf"/>
</dbReference>
<feature type="compositionally biased region" description="Basic and acidic residues" evidence="5">
    <location>
        <begin position="209"/>
        <end position="223"/>
    </location>
</feature>
<dbReference type="InterPro" id="IPR019775">
    <property type="entry name" value="WD40_repeat_CS"/>
</dbReference>
<evidence type="ECO:0000259" key="6">
    <source>
        <dbReference type="PROSITE" id="PS50181"/>
    </source>
</evidence>
<dbReference type="FunFam" id="2.130.10.10:FF:000987">
    <property type="entry name" value="Unplaced genomic scaffold supercont1.16, whole genome shotgun sequence"/>
    <property type="match status" value="1"/>
</dbReference>
<feature type="compositionally biased region" description="Low complexity" evidence="5">
    <location>
        <begin position="769"/>
        <end position="786"/>
    </location>
</feature>
<dbReference type="OrthoDB" id="5580488at2759"/>
<dbReference type="Pfam" id="PF12937">
    <property type="entry name" value="F-box-like"/>
    <property type="match status" value="1"/>
</dbReference>
<feature type="repeat" description="WD" evidence="4">
    <location>
        <begin position="673"/>
        <end position="695"/>
    </location>
</feature>
<gene>
    <name evidence="7" type="ORF">L486_06336</name>
</gene>
<dbReference type="PROSITE" id="PS50082">
    <property type="entry name" value="WD_REPEATS_2"/>
    <property type="match status" value="7"/>
</dbReference>
<dbReference type="PANTHER" id="PTHR19872:SF9">
    <property type="entry name" value="UBIQUITIN-BINDING SDF UBIQUITIN LIGASE COMPLEX SUBUNIT"/>
    <property type="match status" value="1"/>
</dbReference>
<feature type="repeat" description="WD" evidence="4">
    <location>
        <begin position="736"/>
        <end position="775"/>
    </location>
</feature>
<dbReference type="EMBL" id="KV700091">
    <property type="protein sequence ID" value="OCF56392.1"/>
    <property type="molecule type" value="Genomic_DNA"/>
</dbReference>
<dbReference type="InterPro" id="IPR036322">
    <property type="entry name" value="WD40_repeat_dom_sf"/>
</dbReference>
<dbReference type="Proteomes" id="UP000092583">
    <property type="component" value="Unassembled WGS sequence"/>
</dbReference>
<evidence type="ECO:0000313" key="8">
    <source>
        <dbReference type="Proteomes" id="UP000092583"/>
    </source>
</evidence>
<feature type="compositionally biased region" description="Polar residues" evidence="5">
    <location>
        <begin position="603"/>
        <end position="617"/>
    </location>
</feature>
<dbReference type="CDD" id="cd00200">
    <property type="entry name" value="WD40"/>
    <property type="match status" value="1"/>
</dbReference>
<proteinExistence type="predicted"/>
<organism evidence="7 8">
    <name type="scientific">Kwoniella mangroviensis CBS 10435</name>
    <dbReference type="NCBI Taxonomy" id="1331196"/>
    <lineage>
        <taxon>Eukaryota</taxon>
        <taxon>Fungi</taxon>
        <taxon>Dikarya</taxon>
        <taxon>Basidiomycota</taxon>
        <taxon>Agaricomycotina</taxon>
        <taxon>Tremellomycetes</taxon>
        <taxon>Tremellales</taxon>
        <taxon>Cryptococcaceae</taxon>
        <taxon>Kwoniella</taxon>
    </lineage>
</organism>
<dbReference type="STRING" id="1331196.A0A1B9ILE6"/>
<keyword evidence="3" id="KW-0833">Ubl conjugation pathway</keyword>
<dbReference type="SMART" id="SM00320">
    <property type="entry name" value="WD40"/>
    <property type="match status" value="7"/>
</dbReference>
<feature type="repeat" description="WD" evidence="4">
    <location>
        <begin position="349"/>
        <end position="395"/>
    </location>
</feature>
<feature type="region of interest" description="Disordered" evidence="5">
    <location>
        <begin position="1"/>
        <end position="33"/>
    </location>
</feature>
<dbReference type="FunFam" id="1.20.1280.50:FF:000051">
    <property type="entry name" value="F-box and WD-40 domain-containing protein MET30"/>
    <property type="match status" value="1"/>
</dbReference>
<feature type="repeat" description="WD" evidence="4">
    <location>
        <begin position="696"/>
        <end position="735"/>
    </location>
</feature>